<name>W0F7U1_9BACT</name>
<evidence type="ECO:0008006" key="3">
    <source>
        <dbReference type="Google" id="ProtNLM"/>
    </source>
</evidence>
<proteinExistence type="predicted"/>
<evidence type="ECO:0000313" key="2">
    <source>
        <dbReference type="Proteomes" id="UP000003586"/>
    </source>
</evidence>
<dbReference type="OrthoDB" id="659195at2"/>
<dbReference type="AlphaFoldDB" id="W0F7U1"/>
<dbReference type="KEGG" id="nso:NIASO_09330"/>
<protein>
    <recommendedName>
        <fullName evidence="3">Universal stress protein</fullName>
    </recommendedName>
</protein>
<reference evidence="1 2" key="1">
    <citation type="submission" date="2013-12" db="EMBL/GenBank/DDBJ databases">
        <authorList>
            <consortium name="DOE Joint Genome Institute"/>
            <person name="Eisen J."/>
            <person name="Huntemann M."/>
            <person name="Han J."/>
            <person name="Chen A."/>
            <person name="Kyrpides N."/>
            <person name="Mavromatis K."/>
            <person name="Markowitz V."/>
            <person name="Palaniappan K."/>
            <person name="Ivanova N."/>
            <person name="Schaumberg A."/>
            <person name="Pati A."/>
            <person name="Liolios K."/>
            <person name="Nordberg H.P."/>
            <person name="Cantor M.N."/>
            <person name="Hua S.X."/>
            <person name="Woyke T."/>
        </authorList>
    </citation>
    <scope>NUCLEOTIDE SEQUENCE [LARGE SCALE GENOMIC DNA]</scope>
    <source>
        <strain evidence="2">DSM 19437</strain>
    </source>
</reference>
<dbReference type="STRING" id="929713.NIASO_09330"/>
<sequence length="271" mass="31177">MKKILFVCDGENYSYGSFEFIKLIHLHEPVYVKGLFFPTMKKASLSYDSYAPGVYDELLESRQEAERKGIEQFINQCKTHNIQCLEVKKDAASWNKDFWEKETRYADLMVISQELLGANLNSLQPNTHMLELLRWADCPVLTVPETALPPEHIIGATDGSAESMHALTQFCKMFPQYSALPAKFVYVKNEHNKKIPDRRLLKEYVSLHFKEAEILKLHWDHQKLFTTWLGCYKNALVVTGAFGRSALSNLLQKSFAAQVIREQAARVFIAH</sequence>
<dbReference type="HOGENOM" id="CLU_086636_0_0_10"/>
<dbReference type="Proteomes" id="UP000003586">
    <property type="component" value="Chromosome"/>
</dbReference>
<dbReference type="RefSeq" id="WP_008584351.1">
    <property type="nucleotide sequence ID" value="NZ_CP007035.1"/>
</dbReference>
<dbReference type="Gene3D" id="3.40.50.12370">
    <property type="match status" value="1"/>
</dbReference>
<keyword evidence="2" id="KW-1185">Reference proteome</keyword>
<evidence type="ECO:0000313" key="1">
    <source>
        <dbReference type="EMBL" id="AHF17529.1"/>
    </source>
</evidence>
<dbReference type="eggNOG" id="COG0589">
    <property type="taxonomic scope" value="Bacteria"/>
</dbReference>
<gene>
    <name evidence="1" type="ORF">NIASO_09330</name>
</gene>
<dbReference type="EMBL" id="CP007035">
    <property type="protein sequence ID" value="AHF17529.1"/>
    <property type="molecule type" value="Genomic_DNA"/>
</dbReference>
<accession>W0F7U1</accession>
<organism evidence="1 2">
    <name type="scientific">Niabella soli DSM 19437</name>
    <dbReference type="NCBI Taxonomy" id="929713"/>
    <lineage>
        <taxon>Bacteria</taxon>
        <taxon>Pseudomonadati</taxon>
        <taxon>Bacteroidota</taxon>
        <taxon>Chitinophagia</taxon>
        <taxon>Chitinophagales</taxon>
        <taxon>Chitinophagaceae</taxon>
        <taxon>Niabella</taxon>
    </lineage>
</organism>